<dbReference type="InterPro" id="IPR023198">
    <property type="entry name" value="PGP-like_dom2"/>
</dbReference>
<dbReference type="Gene3D" id="3.40.50.1000">
    <property type="entry name" value="HAD superfamily/HAD-like"/>
    <property type="match status" value="1"/>
</dbReference>
<dbReference type="InterPro" id="IPR006439">
    <property type="entry name" value="HAD-SF_hydro_IA"/>
</dbReference>
<name>A0ABP4VT01_9MICO</name>
<dbReference type="SFLD" id="SFLDG01129">
    <property type="entry name" value="C1.5:_HAD__Beta-PGM__Phosphata"/>
    <property type="match status" value="1"/>
</dbReference>
<dbReference type="SFLD" id="SFLDS00003">
    <property type="entry name" value="Haloacid_Dehalogenase"/>
    <property type="match status" value="1"/>
</dbReference>
<dbReference type="Pfam" id="PF13419">
    <property type="entry name" value="HAD_2"/>
    <property type="match status" value="1"/>
</dbReference>
<comment type="caution">
    <text evidence="1">The sequence shown here is derived from an EMBL/GenBank/DDBJ whole genome shotgun (WGS) entry which is preliminary data.</text>
</comment>
<evidence type="ECO:0000313" key="2">
    <source>
        <dbReference type="Proteomes" id="UP001501138"/>
    </source>
</evidence>
<dbReference type="EMBL" id="BAAAPM010000008">
    <property type="protein sequence ID" value="GAA1734542.1"/>
    <property type="molecule type" value="Genomic_DNA"/>
</dbReference>
<dbReference type="CDD" id="cd07505">
    <property type="entry name" value="HAD_BPGM-like"/>
    <property type="match status" value="1"/>
</dbReference>
<keyword evidence="2" id="KW-1185">Reference proteome</keyword>
<dbReference type="Proteomes" id="UP001501138">
    <property type="component" value="Unassembled WGS sequence"/>
</dbReference>
<evidence type="ECO:0008006" key="3">
    <source>
        <dbReference type="Google" id="ProtNLM"/>
    </source>
</evidence>
<organism evidence="1 2">
    <name type="scientific">Isoptericola hypogeus</name>
    <dbReference type="NCBI Taxonomy" id="300179"/>
    <lineage>
        <taxon>Bacteria</taxon>
        <taxon>Bacillati</taxon>
        <taxon>Actinomycetota</taxon>
        <taxon>Actinomycetes</taxon>
        <taxon>Micrococcales</taxon>
        <taxon>Promicromonosporaceae</taxon>
        <taxon>Isoptericola</taxon>
    </lineage>
</organism>
<evidence type="ECO:0000313" key="1">
    <source>
        <dbReference type="EMBL" id="GAA1734542.1"/>
    </source>
</evidence>
<proteinExistence type="predicted"/>
<reference evidence="2" key="1">
    <citation type="journal article" date="2019" name="Int. J. Syst. Evol. Microbiol.">
        <title>The Global Catalogue of Microorganisms (GCM) 10K type strain sequencing project: providing services to taxonomists for standard genome sequencing and annotation.</title>
        <authorList>
            <consortium name="The Broad Institute Genomics Platform"/>
            <consortium name="The Broad Institute Genome Sequencing Center for Infectious Disease"/>
            <person name="Wu L."/>
            <person name="Ma J."/>
        </authorList>
    </citation>
    <scope>NUCLEOTIDE SEQUENCE [LARGE SCALE GENOMIC DNA]</scope>
    <source>
        <strain evidence="2">JCM 15589</strain>
    </source>
</reference>
<protein>
    <recommendedName>
        <fullName evidence="3">Haloacid dehalogenase superfamily, subfamily IA, variant 3 with third motif having DD or ED</fullName>
    </recommendedName>
</protein>
<dbReference type="InterPro" id="IPR041492">
    <property type="entry name" value="HAD_2"/>
</dbReference>
<gene>
    <name evidence="1" type="ORF">GCM10009809_32250</name>
</gene>
<dbReference type="NCBIfam" id="TIGR01509">
    <property type="entry name" value="HAD-SF-IA-v3"/>
    <property type="match status" value="1"/>
</dbReference>
<dbReference type="InterPro" id="IPR036412">
    <property type="entry name" value="HAD-like_sf"/>
</dbReference>
<dbReference type="SUPFAM" id="SSF56784">
    <property type="entry name" value="HAD-like"/>
    <property type="match status" value="1"/>
</dbReference>
<dbReference type="Gene3D" id="1.10.150.240">
    <property type="entry name" value="Putative phosphatase, domain 2"/>
    <property type="match status" value="1"/>
</dbReference>
<sequence>MPADLMTDLSTNPSTAGVPARLPAAVLWDMDGTLVDTEPYWIAAEHELVAEHGGTWSHEQALQLVGNALTVSAQILREQGGVDLHPDAIVERLLGRVVDQVRERVPWRPGAVELLTALAEAEVPCALVTMSYATLAREVVGRGPAGAFRIMVTGDQVSRGKPHPEPYLVAAERLGVDPADCVAIEDSPTGIASALAAGVPTLGVEAVVPVPRQQGLSRAASLADVDPATLGRIAAGEVLDLTA</sequence>
<dbReference type="PANTHER" id="PTHR18901:SF38">
    <property type="entry name" value="PSEUDOURIDINE-5'-PHOSPHATASE"/>
    <property type="match status" value="1"/>
</dbReference>
<dbReference type="PANTHER" id="PTHR18901">
    <property type="entry name" value="2-DEOXYGLUCOSE-6-PHOSPHATE PHOSPHATASE 2"/>
    <property type="match status" value="1"/>
</dbReference>
<accession>A0ABP4VT01</accession>
<dbReference type="InterPro" id="IPR023214">
    <property type="entry name" value="HAD_sf"/>
</dbReference>